<evidence type="ECO:0000313" key="3">
    <source>
        <dbReference type="Proteomes" id="UP000216498"/>
    </source>
</evidence>
<evidence type="ECO:0000256" key="1">
    <source>
        <dbReference type="SAM" id="SignalP"/>
    </source>
</evidence>
<sequence length="471" mass="52057">MQKKFFYLAITILVLSFTTDSVLAQPAQMQDAESIHFNSTVVDGHVDTMMNVVDSETWLPDTDIGEDTSFHLDIPKAKAGGIDAPFFAAYTSGYYDNNPRSISRTLALINALYWTEEQNPDEFKISSTTKEIRQTVKDNKIAAIPTIEGAYSLQEHNALGLLHQYHDLGVKVLGFNWNYSNALGEGADRVYGDPDRTPSEGGLTALGAEVAREMNKIGMAIDVSHMSRNTFWEVLEVSEAPVIASHSGVAGMKEHQRNLTDEQLLALKDNGGVINIVFYPAFLTDNPIGYVEDVADHIDYAVNLMGIDHVGLGSDFDGASMPADLQNASEMPKLTKELVMRGYSKQEIEKLLGGNTLRVLKEVEKAAEHDSSKRGKGPVIKPEYEMGEIIDSRQPLLKAEVETKRGAPLDEVSLKIIVDGISYEPDYNKDTATISLQLTEDLQERFHVVTFEAENKAGKVSRETVIFYIGD</sequence>
<keyword evidence="1" id="KW-0732">Signal</keyword>
<dbReference type="PROSITE" id="PS51365">
    <property type="entry name" value="RENAL_DIPEPTIDASE_2"/>
    <property type="match status" value="1"/>
</dbReference>
<keyword evidence="3" id="KW-1185">Reference proteome</keyword>
<dbReference type="Pfam" id="PF01244">
    <property type="entry name" value="Peptidase_M19"/>
    <property type="match status" value="1"/>
</dbReference>
<dbReference type="RefSeq" id="WP_094886256.1">
    <property type="nucleotide sequence ID" value="NZ_NPMS01000006.1"/>
</dbReference>
<dbReference type="EMBL" id="NPMS01000006">
    <property type="protein sequence ID" value="OZU87999.1"/>
    <property type="molecule type" value="Genomic_DNA"/>
</dbReference>
<proteinExistence type="predicted"/>
<dbReference type="InterPro" id="IPR008257">
    <property type="entry name" value="Pept_M19"/>
</dbReference>
<feature type="chain" id="PRO_5012221637" evidence="1">
    <location>
        <begin position="25"/>
        <end position="471"/>
    </location>
</feature>
<dbReference type="OrthoDB" id="9804920at2"/>
<dbReference type="SUPFAM" id="SSF51556">
    <property type="entry name" value="Metallo-dependent hydrolases"/>
    <property type="match status" value="1"/>
</dbReference>
<evidence type="ECO:0000313" key="2">
    <source>
        <dbReference type="EMBL" id="OZU87999.1"/>
    </source>
</evidence>
<dbReference type="InterPro" id="IPR032466">
    <property type="entry name" value="Metal_Hydrolase"/>
</dbReference>
<dbReference type="PANTHER" id="PTHR10443">
    <property type="entry name" value="MICROSOMAL DIPEPTIDASE"/>
    <property type="match status" value="1"/>
</dbReference>
<dbReference type="AlphaFoldDB" id="A0A265N966"/>
<name>A0A265N966_9BACI</name>
<gene>
    <name evidence="2" type="ORF">CIL03_12735</name>
</gene>
<protein>
    <submittedName>
        <fullName evidence="2">Membrane dipeptidase</fullName>
    </submittedName>
</protein>
<organism evidence="2 3">
    <name type="scientific">Virgibacillus indicus</name>
    <dbReference type="NCBI Taxonomy" id="2024554"/>
    <lineage>
        <taxon>Bacteria</taxon>
        <taxon>Bacillati</taxon>
        <taxon>Bacillota</taxon>
        <taxon>Bacilli</taxon>
        <taxon>Bacillales</taxon>
        <taxon>Bacillaceae</taxon>
        <taxon>Virgibacillus</taxon>
    </lineage>
</organism>
<accession>A0A265N966</accession>
<dbReference type="Gene3D" id="3.20.20.140">
    <property type="entry name" value="Metal-dependent hydrolases"/>
    <property type="match status" value="1"/>
</dbReference>
<dbReference type="PANTHER" id="PTHR10443:SF12">
    <property type="entry name" value="DIPEPTIDASE"/>
    <property type="match status" value="1"/>
</dbReference>
<feature type="signal peptide" evidence="1">
    <location>
        <begin position="1"/>
        <end position="24"/>
    </location>
</feature>
<dbReference type="GO" id="GO:0070573">
    <property type="term" value="F:metallodipeptidase activity"/>
    <property type="evidence" value="ECO:0007669"/>
    <property type="project" value="InterPro"/>
</dbReference>
<dbReference type="CDD" id="cd01301">
    <property type="entry name" value="rDP_like"/>
    <property type="match status" value="1"/>
</dbReference>
<reference evidence="2 3" key="1">
    <citation type="submission" date="2017-08" db="EMBL/GenBank/DDBJ databases">
        <title>Virgibacillus indicus sp. nov. and Virgibacillus profoundi sp. nov, two moderately halophilic bacteria isolated from marine sediment by using the Microfluidic Streak Plate.</title>
        <authorList>
            <person name="Xu B."/>
            <person name="Hu B."/>
            <person name="Wang J."/>
            <person name="Zhu Y."/>
            <person name="Huang L."/>
            <person name="Du W."/>
            <person name="Huang Y."/>
        </authorList>
    </citation>
    <scope>NUCLEOTIDE SEQUENCE [LARGE SCALE GENOMIC DNA]</scope>
    <source>
        <strain evidence="2 3">IO3-P2-C2</strain>
    </source>
</reference>
<comment type="caution">
    <text evidence="2">The sequence shown here is derived from an EMBL/GenBank/DDBJ whole genome shotgun (WGS) entry which is preliminary data.</text>
</comment>
<dbReference type="Proteomes" id="UP000216498">
    <property type="component" value="Unassembled WGS sequence"/>
</dbReference>
<dbReference type="GO" id="GO:0006508">
    <property type="term" value="P:proteolysis"/>
    <property type="evidence" value="ECO:0007669"/>
    <property type="project" value="InterPro"/>
</dbReference>